<dbReference type="Proteomes" id="UP000031737">
    <property type="component" value="Unassembled WGS sequence"/>
</dbReference>
<dbReference type="OrthoDB" id="2357150at2759"/>
<keyword evidence="4" id="KW-1185">Reference proteome</keyword>
<dbReference type="PANTHER" id="PTHR23138">
    <property type="entry name" value="RAN BINDING PROTEIN"/>
    <property type="match status" value="1"/>
</dbReference>
<dbReference type="CDD" id="cd00835">
    <property type="entry name" value="RanBD_family"/>
    <property type="match status" value="1"/>
</dbReference>
<dbReference type="GO" id="GO:0005096">
    <property type="term" value="F:GTPase activator activity"/>
    <property type="evidence" value="ECO:0007669"/>
    <property type="project" value="TreeGrafter"/>
</dbReference>
<protein>
    <submittedName>
        <fullName evidence="3">Ran-binding protein 1</fullName>
    </submittedName>
</protein>
<dbReference type="Gene3D" id="2.30.29.30">
    <property type="entry name" value="Pleckstrin-homology domain (PH domain)/Phosphotyrosine-binding domain (PTB)"/>
    <property type="match status" value="1"/>
</dbReference>
<dbReference type="FunFam" id="2.30.29.30:FF:000488">
    <property type="entry name" value="Ran-binding protein 1, putative"/>
    <property type="match status" value="1"/>
</dbReference>
<feature type="domain" description="RanBD1" evidence="2">
    <location>
        <begin position="50"/>
        <end position="195"/>
    </location>
</feature>
<accession>A0A061IYG8</accession>
<feature type="chain" id="PRO_5001601335" evidence="1">
    <location>
        <begin position="19"/>
        <end position="201"/>
    </location>
</feature>
<dbReference type="PANTHER" id="PTHR23138:SF87">
    <property type="entry name" value="E3 SUMO-PROTEIN LIGASE RANBP2"/>
    <property type="match status" value="1"/>
</dbReference>
<dbReference type="InterPro" id="IPR011993">
    <property type="entry name" value="PH-like_dom_sf"/>
</dbReference>
<dbReference type="VEuPathDB" id="TriTrypDB:TRSC58_04578"/>
<evidence type="ECO:0000256" key="1">
    <source>
        <dbReference type="SAM" id="SignalP"/>
    </source>
</evidence>
<gene>
    <name evidence="3" type="ORF">TRSC58_04578</name>
</gene>
<dbReference type="GO" id="GO:0005643">
    <property type="term" value="C:nuclear pore"/>
    <property type="evidence" value="ECO:0007669"/>
    <property type="project" value="TreeGrafter"/>
</dbReference>
<reference evidence="3 4" key="1">
    <citation type="submission" date="2013-07" db="EMBL/GenBank/DDBJ databases">
        <authorList>
            <person name="Stoco P.H."/>
            <person name="Wagner G."/>
            <person name="Gerber A."/>
            <person name="Zaha A."/>
            <person name="Thompson C."/>
            <person name="Bartholomeu D.C."/>
            <person name="Luckemeyer D.D."/>
            <person name="Bahia D."/>
            <person name="Loreto E."/>
            <person name="Prestes E.B."/>
            <person name="Lima F.M."/>
            <person name="Rodrigues-Luiz G."/>
            <person name="Vallejo G.A."/>
            <person name="Filho J.F."/>
            <person name="Monteiro K.M."/>
            <person name="Tyler K.M."/>
            <person name="de Almeida L.G."/>
            <person name="Ortiz M.F."/>
            <person name="Siervo M.A."/>
            <person name="de Moraes M.H."/>
            <person name="Cunha O.L."/>
            <person name="Mendonca-Neto R."/>
            <person name="Silva R."/>
            <person name="Teixeira S.M."/>
            <person name="Murta S.M."/>
            <person name="Sincero T.C."/>
            <person name="Mendes T.A."/>
            <person name="Urmenyi T.P."/>
            <person name="Silva V.G."/>
            <person name="da Rocha W.D."/>
            <person name="Andersson B."/>
            <person name="Romanha A.J."/>
            <person name="Steindel M."/>
            <person name="de Vasconcelos A.T."/>
            <person name="Grisard E.C."/>
        </authorList>
    </citation>
    <scope>NUCLEOTIDE SEQUENCE [LARGE SCALE GENOMIC DNA]</scope>
    <source>
        <strain evidence="3 4">SC58</strain>
    </source>
</reference>
<proteinExistence type="predicted"/>
<feature type="signal peptide" evidence="1">
    <location>
        <begin position="1"/>
        <end position="18"/>
    </location>
</feature>
<evidence type="ECO:0000313" key="4">
    <source>
        <dbReference type="Proteomes" id="UP000031737"/>
    </source>
</evidence>
<dbReference type="InterPro" id="IPR000156">
    <property type="entry name" value="Ran_bind_dom"/>
</dbReference>
<dbReference type="PROSITE" id="PS50196">
    <property type="entry name" value="RANBD1"/>
    <property type="match status" value="1"/>
</dbReference>
<dbReference type="SMART" id="SM00160">
    <property type="entry name" value="RanBD"/>
    <property type="match status" value="1"/>
</dbReference>
<name>A0A061IYG8_TRYRA</name>
<dbReference type="InterPro" id="IPR045255">
    <property type="entry name" value="RanBP1-like"/>
</dbReference>
<dbReference type="AlphaFoldDB" id="A0A061IYG8"/>
<keyword evidence="1" id="KW-0732">Signal</keyword>
<evidence type="ECO:0000313" key="3">
    <source>
        <dbReference type="EMBL" id="ESL07729.1"/>
    </source>
</evidence>
<evidence type="ECO:0000259" key="2">
    <source>
        <dbReference type="PROSITE" id="PS50196"/>
    </source>
</evidence>
<dbReference type="EMBL" id="AUPL01004578">
    <property type="protein sequence ID" value="ESL07729.1"/>
    <property type="molecule type" value="Genomic_DNA"/>
</dbReference>
<organism evidence="3 4">
    <name type="scientific">Trypanosoma rangeli SC58</name>
    <dbReference type="NCBI Taxonomy" id="429131"/>
    <lineage>
        <taxon>Eukaryota</taxon>
        <taxon>Discoba</taxon>
        <taxon>Euglenozoa</taxon>
        <taxon>Kinetoplastea</taxon>
        <taxon>Metakinetoplastina</taxon>
        <taxon>Trypanosomatida</taxon>
        <taxon>Trypanosomatidae</taxon>
        <taxon>Trypanosoma</taxon>
        <taxon>Herpetosoma</taxon>
    </lineage>
</organism>
<comment type="caution">
    <text evidence="3">The sequence shown here is derived from an EMBL/GenBank/DDBJ whole genome shotgun (WGS) entry which is preliminary data.</text>
</comment>
<dbReference type="Pfam" id="PF00638">
    <property type="entry name" value="Ran_BP1"/>
    <property type="match status" value="1"/>
</dbReference>
<dbReference type="GO" id="GO:0005737">
    <property type="term" value="C:cytoplasm"/>
    <property type="evidence" value="ECO:0007669"/>
    <property type="project" value="TreeGrafter"/>
</dbReference>
<dbReference type="SUPFAM" id="SSF50729">
    <property type="entry name" value="PH domain-like"/>
    <property type="match status" value="1"/>
</dbReference>
<sequence>MCVSACAVSFELLYILKALFFFKKNFCAVQEKCFDFFVLLRWVPMAEDKNGNELMEIEEVAVSDGGVARFAPVDIQSGEEKYNVVWQETAKLLRFDEGENQWKERGQGTAKILHRKDDQGKYMFVFRREGIGKLAAQHYLLKSMNVKFHPQSEKALLWLAHKDYTDDEEGFPENFVMRFTSKELAEKALNAFKDAIAASTV</sequence>